<dbReference type="Pfam" id="PF03176">
    <property type="entry name" value="MMPL"/>
    <property type="match status" value="2"/>
</dbReference>
<dbReference type="PROSITE" id="PS50156">
    <property type="entry name" value="SSD"/>
    <property type="match status" value="1"/>
</dbReference>
<feature type="transmembrane region" description="Helical" evidence="6">
    <location>
        <begin position="525"/>
        <end position="557"/>
    </location>
</feature>
<evidence type="ECO:0000256" key="4">
    <source>
        <dbReference type="ARBA" id="ARBA00022989"/>
    </source>
</evidence>
<evidence type="ECO:0000256" key="6">
    <source>
        <dbReference type="SAM" id="Phobius"/>
    </source>
</evidence>
<evidence type="ECO:0000313" key="9">
    <source>
        <dbReference type="Proteomes" id="UP000515960"/>
    </source>
</evidence>
<feature type="transmembrane region" description="Helical" evidence="6">
    <location>
        <begin position="301"/>
        <end position="327"/>
    </location>
</feature>
<organism evidence="8 9">
    <name type="scientific">Oscillibacter hominis</name>
    <dbReference type="NCBI Taxonomy" id="2763056"/>
    <lineage>
        <taxon>Bacteria</taxon>
        <taxon>Bacillati</taxon>
        <taxon>Bacillota</taxon>
        <taxon>Clostridia</taxon>
        <taxon>Eubacteriales</taxon>
        <taxon>Oscillospiraceae</taxon>
        <taxon>Oscillibacter</taxon>
    </lineage>
</organism>
<dbReference type="SUPFAM" id="SSF82866">
    <property type="entry name" value="Multidrug efflux transporter AcrB transmembrane domain"/>
    <property type="match status" value="2"/>
</dbReference>
<dbReference type="RefSeq" id="WP_187332046.1">
    <property type="nucleotide sequence ID" value="NZ_CP060490.1"/>
</dbReference>
<evidence type="ECO:0000256" key="5">
    <source>
        <dbReference type="ARBA" id="ARBA00023136"/>
    </source>
</evidence>
<evidence type="ECO:0000313" key="8">
    <source>
        <dbReference type="EMBL" id="QNL43455.1"/>
    </source>
</evidence>
<sequence>MIEKIAHTLTRKPRLVALIAVALLIPSVLGAVATRINYDILTYLPEDLESTQGEALLEDPFHDAAISMLIVEDMPSGYTDRLIQDIQKVPGVSNAIWVSNLVGIQIPTDMIPADIRNMFYSGDSTMMIIQYEKPGASEETMSAIDQVRSVCNEHCFLAGFSVVIKDTKDLVDEELPLYVLLAVVLAFAAMSLTMDSWILPLVFLADIGIAILYNFGTNLFLGEISYITKAIAAVLQLGVTMDYSIFLYRRYEEERSNYDDNRDAMAQAIEAAFTSLSGSSLTTIAGFLALCFMQLTLGRDIGIVMAKGVVLGVASVILVLPALLLIFDGPINRFRHRAFLPRFEKVNSHIVRRSKRYVALFLLLFLPFVYAQNHAGVYYKLDEALPQDMASIVANNKLKNDYNMASTHFVVLRSDLSATEMNALESQVKDLAGIDAVVSCSSLLGTGIPDFFIPESVTGMLKQGGYQLMMINSRYATASDQVSEQLRQLGEVVKRYDPEAKITGEAALTADLISTSSVDFKVTNYISIAAIFLIIAVLFGSLSVPLVLVATIELAIFINQGIPYFTGSVIPFVSPTIIGCVQLGATVDYAILMTTRFREELNRGLDRKEAIAVAATASDSSIITSSLVLFCATLGVGMISKIEIISSICIMLARGALISAVVSIFILPSVLCVCEPLIAKTSLKWRPRTKAENPELTSVK</sequence>
<keyword evidence="9" id="KW-1185">Reference proteome</keyword>
<reference evidence="8 9" key="1">
    <citation type="submission" date="2020-08" db="EMBL/GenBank/DDBJ databases">
        <authorList>
            <person name="Liu C."/>
            <person name="Sun Q."/>
        </authorList>
    </citation>
    <scope>NUCLEOTIDE SEQUENCE [LARGE SCALE GENOMIC DNA]</scope>
    <source>
        <strain evidence="8 9">NSJ-62</strain>
    </source>
</reference>
<comment type="subcellular location">
    <subcellularLocation>
        <location evidence="1">Cell membrane</location>
        <topology evidence="1">Multi-pass membrane protein</topology>
    </subcellularLocation>
</comment>
<dbReference type="KEGG" id="ohi:H8790_08125"/>
<dbReference type="InterPro" id="IPR000731">
    <property type="entry name" value="SSD"/>
</dbReference>
<keyword evidence="4 6" id="KW-1133">Transmembrane helix</keyword>
<evidence type="ECO:0000256" key="3">
    <source>
        <dbReference type="ARBA" id="ARBA00022692"/>
    </source>
</evidence>
<dbReference type="EMBL" id="CP060490">
    <property type="protein sequence ID" value="QNL43455.1"/>
    <property type="molecule type" value="Genomic_DNA"/>
</dbReference>
<feature type="domain" description="SSD" evidence="7">
    <location>
        <begin position="526"/>
        <end position="673"/>
    </location>
</feature>
<evidence type="ECO:0000259" key="7">
    <source>
        <dbReference type="PROSITE" id="PS50156"/>
    </source>
</evidence>
<dbReference type="InterPro" id="IPR050545">
    <property type="entry name" value="Mycobact_MmpL"/>
</dbReference>
<evidence type="ECO:0000256" key="2">
    <source>
        <dbReference type="ARBA" id="ARBA00022475"/>
    </source>
</evidence>
<keyword evidence="5 6" id="KW-0472">Membrane</keyword>
<feature type="transmembrane region" description="Helical" evidence="6">
    <location>
        <begin position="175"/>
        <end position="192"/>
    </location>
</feature>
<proteinExistence type="predicted"/>
<dbReference type="InterPro" id="IPR004869">
    <property type="entry name" value="MMPL_dom"/>
</dbReference>
<feature type="transmembrane region" description="Helical" evidence="6">
    <location>
        <begin position="197"/>
        <end position="215"/>
    </location>
</feature>
<dbReference type="GO" id="GO:0005886">
    <property type="term" value="C:plasma membrane"/>
    <property type="evidence" value="ECO:0007669"/>
    <property type="project" value="UniProtKB-SubCell"/>
</dbReference>
<dbReference type="PANTHER" id="PTHR33406">
    <property type="entry name" value="MEMBRANE PROTEIN MJ1562-RELATED"/>
    <property type="match status" value="1"/>
</dbReference>
<keyword evidence="2" id="KW-1003">Cell membrane</keyword>
<dbReference type="AlphaFoldDB" id="A0A7G9B1M4"/>
<accession>A0A7G9B1M4</accession>
<keyword evidence="3 6" id="KW-0812">Transmembrane</keyword>
<name>A0A7G9B1M4_9FIRM</name>
<feature type="transmembrane region" description="Helical" evidence="6">
    <location>
        <begin position="648"/>
        <end position="671"/>
    </location>
</feature>
<feature type="transmembrane region" description="Helical" evidence="6">
    <location>
        <begin position="269"/>
        <end position="295"/>
    </location>
</feature>
<dbReference type="Proteomes" id="UP000515960">
    <property type="component" value="Chromosome"/>
</dbReference>
<feature type="transmembrane region" description="Helical" evidence="6">
    <location>
        <begin position="569"/>
        <end position="591"/>
    </location>
</feature>
<feature type="transmembrane region" description="Helical" evidence="6">
    <location>
        <begin position="357"/>
        <end position="379"/>
    </location>
</feature>
<dbReference type="Gene3D" id="1.20.1640.10">
    <property type="entry name" value="Multidrug efflux transporter AcrB transmembrane domain"/>
    <property type="match status" value="2"/>
</dbReference>
<dbReference type="PANTHER" id="PTHR33406:SF13">
    <property type="entry name" value="MEMBRANE PROTEIN YDFJ"/>
    <property type="match status" value="1"/>
</dbReference>
<feature type="transmembrane region" description="Helical" evidence="6">
    <location>
        <begin position="611"/>
        <end position="636"/>
    </location>
</feature>
<protein>
    <submittedName>
        <fullName evidence="8">MMPL family transporter</fullName>
    </submittedName>
</protein>
<evidence type="ECO:0000256" key="1">
    <source>
        <dbReference type="ARBA" id="ARBA00004651"/>
    </source>
</evidence>
<gene>
    <name evidence="8" type="ORF">H8790_08125</name>
</gene>